<dbReference type="GO" id="GO:0015658">
    <property type="term" value="F:branched-chain amino acid transmembrane transporter activity"/>
    <property type="evidence" value="ECO:0007669"/>
    <property type="project" value="InterPro"/>
</dbReference>
<dbReference type="AlphaFoldDB" id="A0A7G9GEW8"/>
<sequence length="339" mass="36992">MNGIKKHKKLIALVVVLAIMIYLSFNSYFVFVGINALINAIAVMGIVIISGYAKQLHLGQSAFLGIGAYTSAILMTKCGISFWVTIPVAMVIAGVFGWILSIPTLKLKGGSYLALVTQTFGEIIYVLLLNMEWLTNGPFGITGIKAPSVGPVNFVHLQPYFFLCLAFVCIVYFALKRIVKVKFGRFFISIRESEEAAQSIGINTRKYKMIAFVIATAVAGLAGVLYGPFIGYLSPEQFRWQPSLILVSMAIVGGLGSLEGGIVGAVILTFLPELLRSTDQLRMILYGVIVILTLAFLPDGVISLFGKKPREIKAMLSAQWGILSDKALRRKKKKAKALK</sequence>
<comment type="subcellular location">
    <subcellularLocation>
        <location evidence="1">Cell membrane</location>
        <topology evidence="1">Multi-pass membrane protein</topology>
    </subcellularLocation>
</comment>
<evidence type="ECO:0000256" key="1">
    <source>
        <dbReference type="ARBA" id="ARBA00004651"/>
    </source>
</evidence>
<dbReference type="PANTHER" id="PTHR30482:SF10">
    <property type="entry name" value="HIGH-AFFINITY BRANCHED-CHAIN AMINO ACID TRANSPORT PROTEIN BRAE"/>
    <property type="match status" value="1"/>
</dbReference>
<evidence type="ECO:0000256" key="4">
    <source>
        <dbReference type="ARBA" id="ARBA00022989"/>
    </source>
</evidence>
<keyword evidence="4 6" id="KW-1133">Transmembrane helix</keyword>
<dbReference type="PANTHER" id="PTHR30482">
    <property type="entry name" value="HIGH-AFFINITY BRANCHED-CHAIN AMINO ACID TRANSPORT SYSTEM PERMEASE"/>
    <property type="match status" value="1"/>
</dbReference>
<feature type="transmembrane region" description="Helical" evidence="6">
    <location>
        <begin position="31"/>
        <end position="49"/>
    </location>
</feature>
<feature type="transmembrane region" description="Helical" evidence="6">
    <location>
        <begin position="112"/>
        <end position="131"/>
    </location>
</feature>
<dbReference type="CDD" id="cd06581">
    <property type="entry name" value="TM_PBP1_LivM_like"/>
    <property type="match status" value="1"/>
</dbReference>
<keyword evidence="8" id="KW-1185">Reference proteome</keyword>
<feature type="transmembrane region" description="Helical" evidence="6">
    <location>
        <begin position="245"/>
        <end position="271"/>
    </location>
</feature>
<dbReference type="KEGG" id="whj:H9Q79_03410"/>
<keyword evidence="5 6" id="KW-0472">Membrane</keyword>
<feature type="transmembrane region" description="Helical" evidence="6">
    <location>
        <begin position="283"/>
        <end position="306"/>
    </location>
</feature>
<dbReference type="Proteomes" id="UP000515860">
    <property type="component" value="Chromosome"/>
</dbReference>
<proteinExistence type="predicted"/>
<evidence type="ECO:0000256" key="3">
    <source>
        <dbReference type="ARBA" id="ARBA00022692"/>
    </source>
</evidence>
<gene>
    <name evidence="7" type="ORF">H9Q79_03410</name>
</gene>
<evidence type="ECO:0000256" key="5">
    <source>
        <dbReference type="ARBA" id="ARBA00023136"/>
    </source>
</evidence>
<keyword evidence="3 6" id="KW-0812">Transmembrane</keyword>
<reference evidence="7 8" key="1">
    <citation type="submission" date="2020-08" db="EMBL/GenBank/DDBJ databases">
        <authorList>
            <person name="Liu C."/>
            <person name="Sun Q."/>
        </authorList>
    </citation>
    <scope>NUCLEOTIDE SEQUENCE [LARGE SCALE GENOMIC DNA]</scope>
    <source>
        <strain evidence="7 8">NSJ-29</strain>
    </source>
</reference>
<accession>A0A7G9GEW8</accession>
<evidence type="ECO:0000256" key="6">
    <source>
        <dbReference type="SAM" id="Phobius"/>
    </source>
</evidence>
<dbReference type="GO" id="GO:0005886">
    <property type="term" value="C:plasma membrane"/>
    <property type="evidence" value="ECO:0007669"/>
    <property type="project" value="UniProtKB-SubCell"/>
</dbReference>
<protein>
    <submittedName>
        <fullName evidence="7">Branched-chain amino acid ABC transporter permease</fullName>
    </submittedName>
</protein>
<dbReference type="InterPro" id="IPR001851">
    <property type="entry name" value="ABC_transp_permease"/>
</dbReference>
<name>A0A7G9GEW8_9FIRM</name>
<feature type="transmembrane region" description="Helical" evidence="6">
    <location>
        <begin position="157"/>
        <end position="175"/>
    </location>
</feature>
<evidence type="ECO:0000313" key="8">
    <source>
        <dbReference type="Proteomes" id="UP000515860"/>
    </source>
</evidence>
<dbReference type="Pfam" id="PF02653">
    <property type="entry name" value="BPD_transp_2"/>
    <property type="match status" value="1"/>
</dbReference>
<organism evidence="7 8">
    <name type="scientific">Wansuia hejianensis</name>
    <dbReference type="NCBI Taxonomy" id="2763667"/>
    <lineage>
        <taxon>Bacteria</taxon>
        <taxon>Bacillati</taxon>
        <taxon>Bacillota</taxon>
        <taxon>Clostridia</taxon>
        <taxon>Lachnospirales</taxon>
        <taxon>Lachnospiraceae</taxon>
        <taxon>Wansuia</taxon>
    </lineage>
</organism>
<dbReference type="InterPro" id="IPR043428">
    <property type="entry name" value="LivM-like"/>
</dbReference>
<feature type="transmembrane region" description="Helical" evidence="6">
    <location>
        <begin position="9"/>
        <end position="25"/>
    </location>
</feature>
<feature type="transmembrane region" description="Helical" evidence="6">
    <location>
        <begin position="209"/>
        <end position="233"/>
    </location>
</feature>
<feature type="transmembrane region" description="Helical" evidence="6">
    <location>
        <begin position="80"/>
        <end position="100"/>
    </location>
</feature>
<dbReference type="EMBL" id="CP060635">
    <property type="protein sequence ID" value="QNM09350.1"/>
    <property type="molecule type" value="Genomic_DNA"/>
</dbReference>
<dbReference type="RefSeq" id="WP_118645923.1">
    <property type="nucleotide sequence ID" value="NZ_CP060635.1"/>
</dbReference>
<evidence type="ECO:0000313" key="7">
    <source>
        <dbReference type="EMBL" id="QNM09350.1"/>
    </source>
</evidence>
<keyword evidence="2" id="KW-1003">Cell membrane</keyword>
<evidence type="ECO:0000256" key="2">
    <source>
        <dbReference type="ARBA" id="ARBA00022475"/>
    </source>
</evidence>